<evidence type="ECO:0000256" key="4">
    <source>
        <dbReference type="ARBA" id="ARBA00022679"/>
    </source>
</evidence>
<feature type="domain" description="Starch synthase catalytic" evidence="8">
    <location>
        <begin position="2"/>
        <end position="234"/>
    </location>
</feature>
<comment type="pathway">
    <text evidence="6">Glycan biosynthesis; glycogen biosynthesis.</text>
</comment>
<organism evidence="9 10">
    <name type="scientific">Dyella nitratireducens</name>
    <dbReference type="NCBI Taxonomy" id="1849580"/>
    <lineage>
        <taxon>Bacteria</taxon>
        <taxon>Pseudomonadati</taxon>
        <taxon>Pseudomonadota</taxon>
        <taxon>Gammaproteobacteria</taxon>
        <taxon>Lysobacterales</taxon>
        <taxon>Rhodanobacteraceae</taxon>
        <taxon>Dyella</taxon>
    </lineage>
</organism>
<gene>
    <name evidence="6 9" type="primary">glgA</name>
    <name evidence="9" type="ORF">GCM10010981_34680</name>
</gene>
<dbReference type="InterPro" id="IPR011835">
    <property type="entry name" value="GS/SS"/>
</dbReference>
<evidence type="ECO:0000259" key="8">
    <source>
        <dbReference type="Pfam" id="PF08323"/>
    </source>
</evidence>
<feature type="region of interest" description="Disordered" evidence="7">
    <location>
        <begin position="471"/>
        <end position="490"/>
    </location>
</feature>
<comment type="function">
    <text evidence="6">Synthesizes alpha-1,4-glucan chains using ADP-glucose.</text>
</comment>
<dbReference type="EMBL" id="BMJA01000003">
    <property type="protein sequence ID" value="GGA42642.1"/>
    <property type="molecule type" value="Genomic_DNA"/>
</dbReference>
<sequence length="490" mass="53691">MLFVTTEMTDFVKAGGLGDVSAALPRAVARHHDVRVLIPGYPNVLAVVGKSMRMVGKTRGYHKLPACQIAEATLSDGLGVLVLCNADLYEREGSPYADASGHGWADNDIRFATLSYAAAEIALKHAHMSWQPDLLHLNDWPCALATHYLDGESEAVPTVLTIHNLAYQGVFPASAAAHIGLSARRRIDHDRHGRISFLHEGIAKATYLSTVSECYAKQITEPPCGCGLDVLLRKRASEGRLTGIVNGIDHSWDPQHDPALRIPFAIGEWDKRHENTQQLRDELGLRQQDGPLFAVISRMVQQKGVDLIYEAAPQIIAAGGQLALIGRGDPAIEHSIARLPRRFPGRVVAHIGFEEGLARRMFAGADFLLMPSRYEPCGLSQMYAQAYGCLPVAHATGGLIDTIEDGITGLLFRDATVSELRRCLQRAFRVFAEPLLLNAMRGAAMLEKHGWDVPGRQYATLYSRILLKRPSDPSAQSAPPVREKDVYAHL</sequence>
<dbReference type="Gene3D" id="3.40.50.2000">
    <property type="entry name" value="Glycogen Phosphorylase B"/>
    <property type="match status" value="2"/>
</dbReference>
<dbReference type="Pfam" id="PF08323">
    <property type="entry name" value="Glyco_transf_5"/>
    <property type="match status" value="1"/>
</dbReference>
<evidence type="ECO:0000313" key="9">
    <source>
        <dbReference type="EMBL" id="GGA42642.1"/>
    </source>
</evidence>
<reference evidence="10" key="1">
    <citation type="journal article" date="2019" name="Int. J. Syst. Evol. Microbiol.">
        <title>The Global Catalogue of Microorganisms (GCM) 10K type strain sequencing project: providing services to taxonomists for standard genome sequencing and annotation.</title>
        <authorList>
            <consortium name="The Broad Institute Genomics Platform"/>
            <consortium name="The Broad Institute Genome Sequencing Center for Infectious Disease"/>
            <person name="Wu L."/>
            <person name="Ma J."/>
        </authorList>
    </citation>
    <scope>NUCLEOTIDE SEQUENCE [LARGE SCALE GENOMIC DNA]</scope>
    <source>
        <strain evidence="10">CGMCC 1.15439</strain>
    </source>
</reference>
<evidence type="ECO:0000256" key="6">
    <source>
        <dbReference type="HAMAP-Rule" id="MF_00484"/>
    </source>
</evidence>
<evidence type="ECO:0000256" key="1">
    <source>
        <dbReference type="ARBA" id="ARBA00001478"/>
    </source>
</evidence>
<dbReference type="NCBIfam" id="TIGR02095">
    <property type="entry name" value="glgA"/>
    <property type="match status" value="1"/>
</dbReference>
<dbReference type="HAMAP" id="MF_00484">
    <property type="entry name" value="Glycogen_synth"/>
    <property type="match status" value="1"/>
</dbReference>
<keyword evidence="10" id="KW-1185">Reference proteome</keyword>
<comment type="similarity">
    <text evidence="2 6">Belongs to the glycosyltransferase 1 family. Bacterial/plant glycogen synthase subfamily.</text>
</comment>
<protein>
    <recommendedName>
        <fullName evidence="6">Glycogen synthase</fullName>
        <ecNumber evidence="6">2.4.1.21</ecNumber>
    </recommendedName>
    <alternativeName>
        <fullName evidence="6">Starch [bacterial glycogen] synthase</fullName>
    </alternativeName>
</protein>
<evidence type="ECO:0000256" key="5">
    <source>
        <dbReference type="ARBA" id="ARBA00023056"/>
    </source>
</evidence>
<evidence type="ECO:0000256" key="7">
    <source>
        <dbReference type="SAM" id="MobiDB-lite"/>
    </source>
</evidence>
<accession>A0ABQ1GFA6</accession>
<comment type="catalytic activity">
    <reaction evidence="1 6">
        <text>[(1-&gt;4)-alpha-D-glucosyl](n) + ADP-alpha-D-glucose = [(1-&gt;4)-alpha-D-glucosyl](n+1) + ADP + H(+)</text>
        <dbReference type="Rhea" id="RHEA:18189"/>
        <dbReference type="Rhea" id="RHEA-COMP:9584"/>
        <dbReference type="Rhea" id="RHEA-COMP:9587"/>
        <dbReference type="ChEBI" id="CHEBI:15378"/>
        <dbReference type="ChEBI" id="CHEBI:15444"/>
        <dbReference type="ChEBI" id="CHEBI:57498"/>
        <dbReference type="ChEBI" id="CHEBI:456216"/>
        <dbReference type="EC" id="2.4.1.21"/>
    </reaction>
</comment>
<proteinExistence type="inferred from homology"/>
<evidence type="ECO:0000313" key="10">
    <source>
        <dbReference type="Proteomes" id="UP000620046"/>
    </source>
</evidence>
<dbReference type="Pfam" id="PF13692">
    <property type="entry name" value="Glyco_trans_1_4"/>
    <property type="match status" value="1"/>
</dbReference>
<comment type="caution">
    <text evidence="9">The sequence shown here is derived from an EMBL/GenBank/DDBJ whole genome shotgun (WGS) entry which is preliminary data.</text>
</comment>
<dbReference type="InterPro" id="IPR013534">
    <property type="entry name" value="Starch_synth_cat_dom"/>
</dbReference>
<keyword evidence="3 6" id="KW-0328">Glycosyltransferase</keyword>
<name>A0ABQ1GFA6_9GAMM</name>
<dbReference type="NCBIfam" id="NF001901">
    <property type="entry name" value="PRK00654.1-5"/>
    <property type="match status" value="1"/>
</dbReference>
<dbReference type="EC" id="2.4.1.21" evidence="6"/>
<dbReference type="NCBIfam" id="NF001899">
    <property type="entry name" value="PRK00654.1-2"/>
    <property type="match status" value="1"/>
</dbReference>
<evidence type="ECO:0000256" key="2">
    <source>
        <dbReference type="ARBA" id="ARBA00010281"/>
    </source>
</evidence>
<dbReference type="CDD" id="cd03791">
    <property type="entry name" value="GT5_Glycogen_synthase_DULL1-like"/>
    <property type="match status" value="1"/>
</dbReference>
<dbReference type="PANTHER" id="PTHR45825:SF8">
    <property type="entry name" value="GLYCOGEN SYNTHASE"/>
    <property type="match status" value="1"/>
</dbReference>
<keyword evidence="4 6" id="KW-0808">Transferase</keyword>
<feature type="binding site" evidence="6">
    <location>
        <position position="13"/>
    </location>
    <ligand>
        <name>ADP-alpha-D-glucose</name>
        <dbReference type="ChEBI" id="CHEBI:57498"/>
    </ligand>
</feature>
<keyword evidence="5 6" id="KW-0320">Glycogen biosynthesis</keyword>
<dbReference type="Proteomes" id="UP000620046">
    <property type="component" value="Unassembled WGS sequence"/>
</dbReference>
<feature type="compositionally biased region" description="Basic and acidic residues" evidence="7">
    <location>
        <begin position="481"/>
        <end position="490"/>
    </location>
</feature>
<evidence type="ECO:0000256" key="3">
    <source>
        <dbReference type="ARBA" id="ARBA00022676"/>
    </source>
</evidence>
<dbReference type="SUPFAM" id="SSF53756">
    <property type="entry name" value="UDP-Glycosyltransferase/glycogen phosphorylase"/>
    <property type="match status" value="1"/>
</dbReference>
<dbReference type="PANTHER" id="PTHR45825">
    <property type="entry name" value="GRANULE-BOUND STARCH SYNTHASE 1, CHLOROPLASTIC/AMYLOPLASTIC"/>
    <property type="match status" value="1"/>
</dbReference>